<dbReference type="Proteomes" id="UP000675880">
    <property type="component" value="Unassembled WGS sequence"/>
</dbReference>
<gene>
    <name evidence="1" type="ORF">NSPZN2_30571</name>
</gene>
<evidence type="ECO:0000313" key="1">
    <source>
        <dbReference type="EMBL" id="CAE6759480.1"/>
    </source>
</evidence>
<protein>
    <submittedName>
        <fullName evidence="1">Uncharacterized protein</fullName>
    </submittedName>
</protein>
<reference evidence="1 2" key="1">
    <citation type="submission" date="2021-02" db="EMBL/GenBank/DDBJ databases">
        <authorList>
            <person name="Han P."/>
        </authorList>
    </citation>
    <scope>NUCLEOTIDE SEQUENCE [LARGE SCALE GENOMIC DNA]</scope>
    <source>
        <strain evidence="1">Candidatus Nitrospira sp. ZN2</strain>
    </source>
</reference>
<keyword evidence="2" id="KW-1185">Reference proteome</keyword>
<name>A0ABM8RLE2_9BACT</name>
<evidence type="ECO:0000313" key="2">
    <source>
        <dbReference type="Proteomes" id="UP000675880"/>
    </source>
</evidence>
<comment type="caution">
    <text evidence="1">The sequence shown here is derived from an EMBL/GenBank/DDBJ whole genome shotgun (WGS) entry which is preliminary data.</text>
</comment>
<accession>A0ABM8RLE2</accession>
<proteinExistence type="predicted"/>
<organism evidence="1 2">
    <name type="scientific">Nitrospira defluvii</name>
    <dbReference type="NCBI Taxonomy" id="330214"/>
    <lineage>
        <taxon>Bacteria</taxon>
        <taxon>Pseudomonadati</taxon>
        <taxon>Nitrospirota</taxon>
        <taxon>Nitrospiria</taxon>
        <taxon>Nitrospirales</taxon>
        <taxon>Nitrospiraceae</taxon>
        <taxon>Nitrospira</taxon>
    </lineage>
</organism>
<dbReference type="EMBL" id="CAJNBJ010000016">
    <property type="protein sequence ID" value="CAE6759480.1"/>
    <property type="molecule type" value="Genomic_DNA"/>
</dbReference>
<sequence>MGNHDEEAEKSGESVRGRYQVSMAAGCVAGECSYRGADVDVVGQPDGSRQRVPFCRRGFTGPLGSLASQ</sequence>